<proteinExistence type="predicted"/>
<dbReference type="PANTHER" id="PTHR27003:SF303">
    <property type="entry name" value="TYROSINE KINASE FAMILY PROTEIN"/>
    <property type="match status" value="1"/>
</dbReference>
<feature type="region of interest" description="Disordered" evidence="1">
    <location>
        <begin position="208"/>
        <end position="260"/>
    </location>
</feature>
<dbReference type="Pfam" id="PF07714">
    <property type="entry name" value="PK_Tyr_Ser-Thr"/>
    <property type="match status" value="1"/>
</dbReference>
<feature type="compositionally biased region" description="Basic and acidic residues" evidence="1">
    <location>
        <begin position="228"/>
        <end position="239"/>
    </location>
</feature>
<dbReference type="PANTHER" id="PTHR27003">
    <property type="entry name" value="OS07G0166700 PROTEIN"/>
    <property type="match status" value="1"/>
</dbReference>
<comment type="caution">
    <text evidence="3">The sequence shown here is derived from an EMBL/GenBank/DDBJ whole genome shotgun (WGS) entry which is preliminary data.</text>
</comment>
<evidence type="ECO:0000313" key="3">
    <source>
        <dbReference type="EMBL" id="KAL2329807.1"/>
    </source>
</evidence>
<dbReference type="InterPro" id="IPR011009">
    <property type="entry name" value="Kinase-like_dom_sf"/>
</dbReference>
<organism evidence="3 4">
    <name type="scientific">Flemingia macrophylla</name>
    <dbReference type="NCBI Taxonomy" id="520843"/>
    <lineage>
        <taxon>Eukaryota</taxon>
        <taxon>Viridiplantae</taxon>
        <taxon>Streptophyta</taxon>
        <taxon>Embryophyta</taxon>
        <taxon>Tracheophyta</taxon>
        <taxon>Spermatophyta</taxon>
        <taxon>Magnoliopsida</taxon>
        <taxon>eudicotyledons</taxon>
        <taxon>Gunneridae</taxon>
        <taxon>Pentapetalae</taxon>
        <taxon>rosids</taxon>
        <taxon>fabids</taxon>
        <taxon>Fabales</taxon>
        <taxon>Fabaceae</taxon>
        <taxon>Papilionoideae</taxon>
        <taxon>50 kb inversion clade</taxon>
        <taxon>NPAAA clade</taxon>
        <taxon>indigoferoid/millettioid clade</taxon>
        <taxon>Phaseoleae</taxon>
        <taxon>Flemingia</taxon>
    </lineage>
</organism>
<feature type="compositionally biased region" description="Gly residues" evidence="1">
    <location>
        <begin position="243"/>
        <end position="254"/>
    </location>
</feature>
<keyword evidence="4" id="KW-1185">Reference proteome</keyword>
<feature type="domain" description="Protein kinase" evidence="2">
    <location>
        <begin position="1"/>
        <end position="157"/>
    </location>
</feature>
<dbReference type="Gene3D" id="1.10.510.10">
    <property type="entry name" value="Transferase(Phosphotransferase) domain 1"/>
    <property type="match status" value="1"/>
</dbReference>
<evidence type="ECO:0000256" key="1">
    <source>
        <dbReference type="SAM" id="MobiDB-lite"/>
    </source>
</evidence>
<dbReference type="SUPFAM" id="SSF56112">
    <property type="entry name" value="Protein kinase-like (PK-like)"/>
    <property type="match status" value="1"/>
</dbReference>
<evidence type="ECO:0000313" key="4">
    <source>
        <dbReference type="Proteomes" id="UP001603857"/>
    </source>
</evidence>
<dbReference type="InterPro" id="IPR000719">
    <property type="entry name" value="Prot_kinase_dom"/>
</dbReference>
<dbReference type="AlphaFoldDB" id="A0ABD1M2E2"/>
<evidence type="ECO:0000259" key="2">
    <source>
        <dbReference type="PROSITE" id="PS50011"/>
    </source>
</evidence>
<accession>A0ABD1M2E2</accession>
<dbReference type="InterPro" id="IPR001245">
    <property type="entry name" value="Ser-Thr/Tyr_kinase_cat_dom"/>
</dbReference>
<dbReference type="EMBL" id="JBGMDY010000006">
    <property type="protein sequence ID" value="KAL2329807.1"/>
    <property type="molecule type" value="Genomic_DNA"/>
</dbReference>
<dbReference type="InterPro" id="IPR045272">
    <property type="entry name" value="ANXUR1/2-like"/>
</dbReference>
<dbReference type="PROSITE" id="PS50011">
    <property type="entry name" value="PROTEIN_KINASE_DOM"/>
    <property type="match status" value="1"/>
</dbReference>
<reference evidence="3 4" key="1">
    <citation type="submission" date="2024-08" db="EMBL/GenBank/DDBJ databases">
        <title>Insights into the chromosomal genome structure of Flemingia macrophylla.</title>
        <authorList>
            <person name="Ding Y."/>
            <person name="Zhao Y."/>
            <person name="Bi W."/>
            <person name="Wu M."/>
            <person name="Zhao G."/>
            <person name="Gong Y."/>
            <person name="Li W."/>
            <person name="Zhang P."/>
        </authorList>
    </citation>
    <scope>NUCLEOTIDE SEQUENCE [LARGE SCALE GENOMIC DNA]</scope>
    <source>
        <strain evidence="3">DYQJB</strain>
        <tissue evidence="3">Leaf</tissue>
    </source>
</reference>
<name>A0ABD1M2E2_9FABA</name>
<protein>
    <recommendedName>
        <fullName evidence="2">Protein kinase domain-containing protein</fullName>
    </recommendedName>
</protein>
<dbReference type="Proteomes" id="UP001603857">
    <property type="component" value="Unassembled WGS sequence"/>
</dbReference>
<sequence length="260" mass="29436">MFLKRFGFSRSKHTRSSGRQYPTVIEELCHQFSLADLRKATNKFDQNRIIGSTKVYKGTMGYMAMEYFTQGIVTDKCDVFSFGVVLLEVVYGGNYVAEREFMEDHIDFNKIDPRIKGKIAPECWQVFIDIALRCLNSEADERPTMGEVKVELEHALSLQEQADITNTDEATVLISVASRVLCLHQHNDPQTTHGVRNYTSIHRIKMQRRYQNPKKMSNPNKDIGVANKEQDAHIGRSDLESTEGGGGRETLGGGRRSRGA</sequence>
<gene>
    <name evidence="3" type="ORF">Fmac_017388</name>
</gene>